<dbReference type="Proteomes" id="UP001189122">
    <property type="component" value="Unassembled WGS sequence"/>
</dbReference>
<sequence>MTSALGECESGRNRVLLDDSYRLMKWVIESSLAAITWRSGKNGDFGALWQLSPDGESWMEVGRMLGNFILKFAQQKEALHRIWYTLRRW</sequence>
<comment type="caution">
    <text evidence="1">The sequence shown here is derived from an EMBL/GenBank/DDBJ whole genome shotgun (WGS) entry which is preliminary data.</text>
</comment>
<dbReference type="EMBL" id="CACRZD030000123">
    <property type="protein sequence ID" value="CAA6674589.1"/>
    <property type="molecule type" value="Genomic_DNA"/>
</dbReference>
<evidence type="ECO:0000313" key="1">
    <source>
        <dbReference type="EMBL" id="CAA6674589.1"/>
    </source>
</evidence>
<gene>
    <name evidence="1" type="ORF">SI7747_UN020947</name>
</gene>
<evidence type="ECO:0000313" key="2">
    <source>
        <dbReference type="Proteomes" id="UP001189122"/>
    </source>
</evidence>
<keyword evidence="2" id="KW-1185">Reference proteome</keyword>
<name>A0ABN7EC09_SPIIN</name>
<accession>A0ABN7EC09</accession>
<organism evidence="1 2">
    <name type="scientific">Spirodela intermedia</name>
    <name type="common">Intermediate duckweed</name>
    <dbReference type="NCBI Taxonomy" id="51605"/>
    <lineage>
        <taxon>Eukaryota</taxon>
        <taxon>Viridiplantae</taxon>
        <taxon>Streptophyta</taxon>
        <taxon>Embryophyta</taxon>
        <taxon>Tracheophyta</taxon>
        <taxon>Spermatophyta</taxon>
        <taxon>Magnoliopsida</taxon>
        <taxon>Liliopsida</taxon>
        <taxon>Araceae</taxon>
        <taxon>Lemnoideae</taxon>
        <taxon>Spirodela</taxon>
    </lineage>
</organism>
<proteinExistence type="predicted"/>
<protein>
    <submittedName>
        <fullName evidence="1">Uncharacterized protein</fullName>
    </submittedName>
</protein>
<reference evidence="2" key="1">
    <citation type="journal article" date="2020" name="Sci. Rep.">
        <title>Chromosome-scale genome assembly for the duckweed Spirodela intermedia, integrating cytogenetic maps, PacBio and Oxford Nanopore libraries.</title>
        <authorList>
            <person name="Hoang P.T.N."/>
            <person name="Fiebig A."/>
            <person name="Novak P."/>
            <person name="Macas J."/>
            <person name="Cao H.X."/>
            <person name="Stepanenko A."/>
            <person name="Chen G."/>
            <person name="Borisjuk N."/>
            <person name="Scholz U."/>
            <person name="Schubert I."/>
        </authorList>
    </citation>
    <scope>NUCLEOTIDE SEQUENCE [LARGE SCALE GENOMIC DNA]</scope>
</reference>